<feature type="region of interest" description="Disordered" evidence="1">
    <location>
        <begin position="104"/>
        <end position="198"/>
    </location>
</feature>
<dbReference type="HOGENOM" id="CLU_767138_0_0_12"/>
<dbReference type="SUPFAM" id="SSF54106">
    <property type="entry name" value="LysM domain"/>
    <property type="match status" value="1"/>
</dbReference>
<evidence type="ECO:0000313" key="4">
    <source>
        <dbReference type="EMBL" id="AEJ60430.1"/>
    </source>
</evidence>
<gene>
    <name evidence="4" type="ordered locus">Spith_0143</name>
</gene>
<dbReference type="KEGG" id="stq:Spith_0143"/>
<keyword evidence="2" id="KW-1133">Transmembrane helix</keyword>
<evidence type="ECO:0000313" key="5">
    <source>
        <dbReference type="Proteomes" id="UP000007254"/>
    </source>
</evidence>
<dbReference type="PROSITE" id="PS51782">
    <property type="entry name" value="LYSM"/>
    <property type="match status" value="1"/>
</dbReference>
<proteinExistence type="predicted"/>
<dbReference type="RefSeq" id="WP_014623836.1">
    <property type="nucleotide sequence ID" value="NC_017583.1"/>
</dbReference>
<dbReference type="Pfam" id="PF01476">
    <property type="entry name" value="LysM"/>
    <property type="match status" value="1"/>
</dbReference>
<organism evidence="4 5">
    <name type="scientific">Winmispira thermophila (strain ATCC 700085 / DSM 6578 / Z-1203)</name>
    <name type="common">Spirochaeta thermophila</name>
    <dbReference type="NCBI Taxonomy" id="869211"/>
    <lineage>
        <taxon>Bacteria</taxon>
        <taxon>Pseudomonadati</taxon>
        <taxon>Spirochaetota</taxon>
        <taxon>Spirochaetia</taxon>
        <taxon>Winmispirales</taxon>
        <taxon>Winmispiraceae</taxon>
        <taxon>Winmispira</taxon>
    </lineage>
</organism>
<dbReference type="InterPro" id="IPR029047">
    <property type="entry name" value="HSP70_peptide-bd_sf"/>
</dbReference>
<evidence type="ECO:0000259" key="3">
    <source>
        <dbReference type="PROSITE" id="PS51782"/>
    </source>
</evidence>
<dbReference type="OrthoDB" id="359020at2"/>
<feature type="compositionally biased region" description="Acidic residues" evidence="1">
    <location>
        <begin position="122"/>
        <end position="138"/>
    </location>
</feature>
<keyword evidence="5" id="KW-1185">Reference proteome</keyword>
<dbReference type="EMBL" id="CP002903">
    <property type="protein sequence ID" value="AEJ60430.1"/>
    <property type="molecule type" value="Genomic_DNA"/>
</dbReference>
<feature type="transmembrane region" description="Helical" evidence="2">
    <location>
        <begin position="214"/>
        <end position="236"/>
    </location>
</feature>
<dbReference type="STRING" id="869211.Spith_0143"/>
<dbReference type="CDD" id="cd00118">
    <property type="entry name" value="LysM"/>
    <property type="match status" value="1"/>
</dbReference>
<dbReference type="SUPFAM" id="SSF100920">
    <property type="entry name" value="Heat shock protein 70kD (HSP70), peptide-binding domain"/>
    <property type="match status" value="1"/>
</dbReference>
<dbReference type="AlphaFoldDB" id="G0GC66"/>
<dbReference type="PANTHER" id="PTHR34700:SF4">
    <property type="entry name" value="PHAGE-LIKE ELEMENT PBSX PROTEIN XKDP"/>
    <property type="match status" value="1"/>
</dbReference>
<feature type="region of interest" description="Disordered" evidence="1">
    <location>
        <begin position="248"/>
        <end position="272"/>
    </location>
</feature>
<keyword evidence="2" id="KW-0812">Transmembrane</keyword>
<feature type="compositionally biased region" description="Acidic residues" evidence="1">
    <location>
        <begin position="146"/>
        <end position="171"/>
    </location>
</feature>
<dbReference type="PANTHER" id="PTHR34700">
    <property type="entry name" value="POTASSIUM BINDING PROTEIN KBP"/>
    <property type="match status" value="1"/>
</dbReference>
<dbReference type="InterPro" id="IPR018392">
    <property type="entry name" value="LysM"/>
</dbReference>
<sequence length="334" mass="37660">MARPRIAIKLADNSLFPVLEEGTPSRKRVVLEPAHTHQRAVHIDLYRTLDEEGGEYLGTLTVDLPDYDGEKPEVELVLEMDAHEHLSATARERTSGETRHLELTMEEPSPDTDFSMLTRMPEEEESAEEEDFEEEEESLTERSYDEDFGTPFDEEASLSYEEGEEEEGFSFEEERGSSSSLMSEEEQNLLQSGFEREEEERSAALPVKRKPSMWVPFILGFILGVLVGGVLSYLFLPRLLGEVTAPQVSAPPRTTPAATPIPAPTQAPEAARPAPSEFTIIYTPTWGDTLWDLADSFYNNPWLYPAIAEENHIPNPDLIYAGKPLRIPHIRPQE</sequence>
<dbReference type="Gene3D" id="3.10.350.10">
    <property type="entry name" value="LysM domain"/>
    <property type="match status" value="1"/>
</dbReference>
<name>G0GC66_WINT7</name>
<evidence type="ECO:0000256" key="2">
    <source>
        <dbReference type="SAM" id="Phobius"/>
    </source>
</evidence>
<reference evidence="4 5" key="1">
    <citation type="submission" date="2011-06" db="EMBL/GenBank/DDBJ databases">
        <title>The complete genome of Spirochaeta thermophila DSM 6578.</title>
        <authorList>
            <consortium name="US DOE Joint Genome Institute (JGI-PGF)"/>
            <person name="Lucas S."/>
            <person name="Lapidus A."/>
            <person name="Bruce D."/>
            <person name="Goodwin L."/>
            <person name="Pitluck S."/>
            <person name="Peters L."/>
            <person name="Kyrpides N."/>
            <person name="Mavromatis K."/>
            <person name="Ivanova N."/>
            <person name="Mikailova N."/>
            <person name="Pagani I."/>
            <person name="Chertkov O."/>
            <person name="Detter J.C."/>
            <person name="Tapia R."/>
            <person name="Han C."/>
            <person name="Land M."/>
            <person name="Hauser L."/>
            <person name="Markowitz V."/>
            <person name="Cheng J.-F."/>
            <person name="Hugenholtz P."/>
            <person name="Woyke T."/>
            <person name="Wu D."/>
            <person name="Spring S."/>
            <person name="Merkhoffer B."/>
            <person name="Schneider S."/>
            <person name="Klenk H.-P."/>
            <person name="Eisen J.A."/>
        </authorList>
    </citation>
    <scope>NUCLEOTIDE SEQUENCE [LARGE SCALE GENOMIC DNA]</scope>
    <source>
        <strain evidence="5">ATCC 700085 / DSM 6578 / Z-1203</strain>
    </source>
</reference>
<accession>G0GC66</accession>
<protein>
    <submittedName>
        <fullName evidence="4">Peptidoglycan-binding lysin domain-containing protein</fullName>
    </submittedName>
</protein>
<dbReference type="SMART" id="SM00257">
    <property type="entry name" value="LysM"/>
    <property type="match status" value="1"/>
</dbReference>
<dbReference type="InterPro" id="IPR052196">
    <property type="entry name" value="Bact_Kbp"/>
</dbReference>
<dbReference type="Gene3D" id="2.60.34.10">
    <property type="entry name" value="Substrate Binding Domain Of DNAk, Chain A, domain 1"/>
    <property type="match status" value="1"/>
</dbReference>
<dbReference type="Proteomes" id="UP000007254">
    <property type="component" value="Chromosome"/>
</dbReference>
<dbReference type="InterPro" id="IPR036779">
    <property type="entry name" value="LysM_dom_sf"/>
</dbReference>
<evidence type="ECO:0000256" key="1">
    <source>
        <dbReference type="SAM" id="MobiDB-lite"/>
    </source>
</evidence>
<feature type="domain" description="LysM" evidence="3">
    <location>
        <begin position="280"/>
        <end position="327"/>
    </location>
</feature>
<keyword evidence="2" id="KW-0472">Membrane</keyword>